<sequence>MSDKDFTKDKDGLQKMRDLIEVPKVVMMASRLDKIPFSVCPMTLQSMDAQGDLWFFTSKESGLFKDVDYDNRVQIMCSDEEKQKYISIFGNATHIVDQEKVDELWNPLMRNWFDGKEDPNLVLLNVNMENAYYWDNQYNKLVSFFKLVKGAIPEQQPNMGDKGHIDLQDH</sequence>
<dbReference type="RefSeq" id="WP_379860016.1">
    <property type="nucleotide sequence ID" value="NZ_JBHMFC010000010.1"/>
</dbReference>
<name>A0ABV5F8R9_9FLAO</name>
<evidence type="ECO:0000259" key="1">
    <source>
        <dbReference type="Pfam" id="PF16242"/>
    </source>
</evidence>
<dbReference type="SUPFAM" id="SSF50475">
    <property type="entry name" value="FMN-binding split barrel"/>
    <property type="match status" value="1"/>
</dbReference>
<dbReference type="InterPro" id="IPR012349">
    <property type="entry name" value="Split_barrel_FMN-bd"/>
</dbReference>
<dbReference type="PANTHER" id="PTHR34818">
    <property type="entry name" value="PROTEIN BLI-3"/>
    <property type="match status" value="1"/>
</dbReference>
<proteinExistence type="predicted"/>
<gene>
    <name evidence="2" type="ORF">ACFFU9_03645</name>
</gene>
<protein>
    <submittedName>
        <fullName evidence="2">Pyridoxamine 5'-phosphate oxidase family protein</fullName>
    </submittedName>
</protein>
<dbReference type="InterPro" id="IPR052917">
    <property type="entry name" value="Stress-Dev_Protein"/>
</dbReference>
<dbReference type="Pfam" id="PF16242">
    <property type="entry name" value="Pyrid_ox_like"/>
    <property type="match status" value="1"/>
</dbReference>
<feature type="domain" description="General stress protein FMN-binding split barrel" evidence="1">
    <location>
        <begin position="13"/>
        <end position="158"/>
    </location>
</feature>
<organism evidence="2 3">
    <name type="scientific">Mariniflexile ostreae</name>
    <dbReference type="NCBI Taxonomy" id="1520892"/>
    <lineage>
        <taxon>Bacteria</taxon>
        <taxon>Pseudomonadati</taxon>
        <taxon>Bacteroidota</taxon>
        <taxon>Flavobacteriia</taxon>
        <taxon>Flavobacteriales</taxon>
        <taxon>Flavobacteriaceae</taxon>
        <taxon>Mariniflexile</taxon>
    </lineage>
</organism>
<dbReference type="Gene3D" id="2.30.110.10">
    <property type="entry name" value="Electron Transport, Fmn-binding Protein, Chain A"/>
    <property type="match status" value="1"/>
</dbReference>
<dbReference type="PANTHER" id="PTHR34818:SF1">
    <property type="entry name" value="PROTEIN BLI-3"/>
    <property type="match status" value="1"/>
</dbReference>
<accession>A0ABV5F8R9</accession>
<reference evidence="2 3" key="1">
    <citation type="submission" date="2024-09" db="EMBL/GenBank/DDBJ databases">
        <authorList>
            <person name="Sun Q."/>
            <person name="Mori K."/>
        </authorList>
    </citation>
    <scope>NUCLEOTIDE SEQUENCE [LARGE SCALE GENOMIC DNA]</scope>
    <source>
        <strain evidence="2 3">CECT 8622</strain>
    </source>
</reference>
<evidence type="ECO:0000313" key="2">
    <source>
        <dbReference type="EMBL" id="MFB9055827.1"/>
    </source>
</evidence>
<dbReference type="InterPro" id="IPR038725">
    <property type="entry name" value="YdaG_split_barrel_FMN-bd"/>
</dbReference>
<dbReference type="Proteomes" id="UP001589585">
    <property type="component" value="Unassembled WGS sequence"/>
</dbReference>
<evidence type="ECO:0000313" key="3">
    <source>
        <dbReference type="Proteomes" id="UP001589585"/>
    </source>
</evidence>
<comment type="caution">
    <text evidence="2">The sequence shown here is derived from an EMBL/GenBank/DDBJ whole genome shotgun (WGS) entry which is preliminary data.</text>
</comment>
<dbReference type="EMBL" id="JBHMFC010000010">
    <property type="protein sequence ID" value="MFB9055827.1"/>
    <property type="molecule type" value="Genomic_DNA"/>
</dbReference>
<keyword evidence="3" id="KW-1185">Reference proteome</keyword>